<feature type="transmembrane region" description="Helical" evidence="4">
    <location>
        <begin position="81"/>
        <end position="100"/>
    </location>
</feature>
<proteinExistence type="inferred from homology"/>
<feature type="domain" description="AMP-dependent synthetase/ligase" evidence="5">
    <location>
        <begin position="42"/>
        <end position="413"/>
    </location>
</feature>
<gene>
    <name evidence="7" type="ORF">ALT_7958</name>
</gene>
<evidence type="ECO:0000256" key="2">
    <source>
        <dbReference type="ARBA" id="ARBA00006432"/>
    </source>
</evidence>
<protein>
    <submittedName>
        <fullName evidence="7">4-coumarate--CoA ligase-like 7</fullName>
    </submittedName>
</protein>
<dbReference type="InterPro" id="IPR025110">
    <property type="entry name" value="AMP-bd_C"/>
</dbReference>
<keyword evidence="4" id="KW-0812">Transmembrane</keyword>
<feature type="region of interest" description="Disordered" evidence="3">
    <location>
        <begin position="675"/>
        <end position="708"/>
    </location>
</feature>
<feature type="compositionally biased region" description="Basic and acidic residues" evidence="3">
    <location>
        <begin position="609"/>
        <end position="618"/>
    </location>
</feature>
<feature type="region of interest" description="Disordered" evidence="3">
    <location>
        <begin position="599"/>
        <end position="633"/>
    </location>
</feature>
<feature type="domain" description="AMP-binding enzyme C-terminal" evidence="6">
    <location>
        <begin position="464"/>
        <end position="521"/>
    </location>
</feature>
<dbReference type="CDD" id="cd05911">
    <property type="entry name" value="Firefly_Luc_like"/>
    <property type="match status" value="1"/>
</dbReference>
<evidence type="ECO:0000256" key="1">
    <source>
        <dbReference type="ARBA" id="ARBA00004924"/>
    </source>
</evidence>
<dbReference type="Gene3D" id="3.40.50.12780">
    <property type="entry name" value="N-terminal domain of ligase-like"/>
    <property type="match status" value="1"/>
</dbReference>
<dbReference type="FunFam" id="3.40.50.12780:FF:000003">
    <property type="entry name" value="Long-chain-fatty-acid--CoA ligase FadD"/>
    <property type="match status" value="1"/>
</dbReference>
<organism evidence="7 8">
    <name type="scientific">Aspergillus lentulus</name>
    <dbReference type="NCBI Taxonomy" id="293939"/>
    <lineage>
        <taxon>Eukaryota</taxon>
        <taxon>Fungi</taxon>
        <taxon>Dikarya</taxon>
        <taxon>Ascomycota</taxon>
        <taxon>Pezizomycotina</taxon>
        <taxon>Eurotiomycetes</taxon>
        <taxon>Eurotiomycetidae</taxon>
        <taxon>Eurotiales</taxon>
        <taxon>Aspergillaceae</taxon>
        <taxon>Aspergillus</taxon>
        <taxon>Aspergillus subgen. Fumigati</taxon>
    </lineage>
</organism>
<dbReference type="InterPro" id="IPR045851">
    <property type="entry name" value="AMP-bd_C_sf"/>
</dbReference>
<comment type="similarity">
    <text evidence="2">Belongs to the ATP-dependent AMP-binding enzyme family.</text>
</comment>
<dbReference type="PANTHER" id="PTHR24096">
    <property type="entry name" value="LONG-CHAIN-FATTY-ACID--COA LIGASE"/>
    <property type="match status" value="1"/>
</dbReference>
<feature type="compositionally biased region" description="Polar residues" evidence="3">
    <location>
        <begin position="619"/>
        <end position="629"/>
    </location>
</feature>
<feature type="transmembrane region" description="Helical" evidence="4">
    <location>
        <begin position="571"/>
        <end position="588"/>
    </location>
</feature>
<dbReference type="Gene3D" id="3.30.300.30">
    <property type="match status" value="1"/>
</dbReference>
<evidence type="ECO:0000256" key="3">
    <source>
        <dbReference type="SAM" id="MobiDB-lite"/>
    </source>
</evidence>
<evidence type="ECO:0000259" key="5">
    <source>
        <dbReference type="Pfam" id="PF00501"/>
    </source>
</evidence>
<keyword evidence="7" id="KW-0436">Ligase</keyword>
<dbReference type="AlphaFoldDB" id="A0AAN4TDR1"/>
<evidence type="ECO:0000256" key="4">
    <source>
        <dbReference type="SAM" id="Phobius"/>
    </source>
</evidence>
<dbReference type="SUPFAM" id="SSF56801">
    <property type="entry name" value="Acetyl-CoA synthetase-like"/>
    <property type="match status" value="1"/>
</dbReference>
<dbReference type="InterPro" id="IPR000873">
    <property type="entry name" value="AMP-dep_synth/lig_dom"/>
</dbReference>
<keyword evidence="4" id="KW-0472">Membrane</keyword>
<comment type="pathway">
    <text evidence="1">Siderophore biosynthesis.</text>
</comment>
<name>A0AAN4TDR1_ASPLE</name>
<reference evidence="7 8" key="1">
    <citation type="submission" date="2015-11" db="EMBL/GenBank/DDBJ databases">
        <title>Aspergillus lentulus strain IFM 54703T.</title>
        <authorList>
            <person name="Kusuya Y."/>
            <person name="Sakai K."/>
            <person name="Kamei K."/>
            <person name="Takahashi H."/>
            <person name="Yaguchi T."/>
        </authorList>
    </citation>
    <scope>NUCLEOTIDE SEQUENCE [LARGE SCALE GENOMIC DNA]</scope>
    <source>
        <strain evidence="7 8">IFM 54703</strain>
    </source>
</reference>
<sequence length="796" mass="88259">MPFKSRYHVDIPNTHLASILLKSPTHPLSSTHRCFSEAARPDTHYFTTHDFRLWSQRFAAGLRKAGLQPGDRVLLFSGNDLFFPVVFMGIIMAGGIFTGANPTFVARELAFQLQDSGASFLLCADVSLDVGIEAAQIAGLSRDRVFVFNNTIFDGQGEGRKGCRYWGELVASLEEGRGFVWDELSTPEEADRTLALNYSSGTTGRPKGVEITHKNYVANMLQYNYVFYLNPDWKERSARARWLCFLPMYHAMAQNIFIAAALSREVPVYIMPKFDFIKMLEYVEKFRISDLILVPPVVVALAKHPAVKSGKYDLSSVEAIGSGAAPLGREVCEEVEALWPPGRINVKQGWGMTETTCSILGWNPAEKSYTASVGELNANCEAKIMADDGVTEYGRNQRGELWVRAPNIMKGYWKNPQATKETKTADGWLKTGDIAYVDDHGRFHVVDRKKELIKVKGNQVAPAELEALLLEHPAVADVAVIGVQVNDDERPRAYIVLKPGHNAGADDIVAFMDGKVSAIKRITGGDTYPDPGQEVAEDSRFMEGDTAHLAMSPGDHCWAIPKVLQAHSLGIVYPALLVICIVGLARLIRRRRQGQYGLPMSQMDSQFQRQEKYDRQQQTKELQQSTLSSDAPPHRSFAFPSACDILQPLSQLAPLPSSGYLASILGCQPSRSKLASEEDGQLQQSSAIAGSESRAVSEGNVSDRDEYCPATSDKNAGLVDSFASACFKIENEHQRRDKVPTVPAAWSVETHRQEVHELPGSEELHPPQRRNQTVHFPQVVDAEGTRSWRRVTVEYS</sequence>
<evidence type="ECO:0000313" key="7">
    <source>
        <dbReference type="EMBL" id="GAQ10637.1"/>
    </source>
</evidence>
<dbReference type="PANTHER" id="PTHR24096:SF424">
    <property type="entry name" value="ACETYL-COA SYNTHETASE-LIKE PROTEIN-RELATED"/>
    <property type="match status" value="1"/>
</dbReference>
<dbReference type="EMBL" id="BCLY01000016">
    <property type="protein sequence ID" value="GAQ10637.1"/>
    <property type="molecule type" value="Genomic_DNA"/>
</dbReference>
<accession>A0AAN4TDR1</accession>
<dbReference type="Pfam" id="PF13193">
    <property type="entry name" value="AMP-binding_C"/>
    <property type="match status" value="1"/>
</dbReference>
<keyword evidence="4" id="KW-1133">Transmembrane helix</keyword>
<dbReference type="InterPro" id="IPR020845">
    <property type="entry name" value="AMP-binding_CS"/>
</dbReference>
<dbReference type="Proteomes" id="UP000051487">
    <property type="component" value="Unassembled WGS sequence"/>
</dbReference>
<dbReference type="InterPro" id="IPR042099">
    <property type="entry name" value="ANL_N_sf"/>
</dbReference>
<dbReference type="Pfam" id="PF00501">
    <property type="entry name" value="AMP-binding"/>
    <property type="match status" value="1"/>
</dbReference>
<dbReference type="PROSITE" id="PS00455">
    <property type="entry name" value="AMP_BINDING"/>
    <property type="match status" value="1"/>
</dbReference>
<comment type="caution">
    <text evidence="7">The sequence shown here is derived from an EMBL/GenBank/DDBJ whole genome shotgun (WGS) entry which is preliminary data.</text>
</comment>
<evidence type="ECO:0000259" key="6">
    <source>
        <dbReference type="Pfam" id="PF13193"/>
    </source>
</evidence>
<evidence type="ECO:0000313" key="8">
    <source>
        <dbReference type="Proteomes" id="UP000051487"/>
    </source>
</evidence>
<dbReference type="GO" id="GO:0016405">
    <property type="term" value="F:CoA-ligase activity"/>
    <property type="evidence" value="ECO:0007669"/>
    <property type="project" value="TreeGrafter"/>
</dbReference>